<feature type="chain" id="PRO_5020647312" evidence="1">
    <location>
        <begin position="24"/>
        <end position="372"/>
    </location>
</feature>
<sequence length="372" mass="42464">MKKQKRYLILISFLFSLFSPMHASDPLKFIAWKPIVDASGYQIQIKDKKGNIIIDRKIEKNFYSVQELNIGDYTVRTAPLNLFKKPVIWSPWQEMEVLLSAVPKVDFYKDKPTIKIKSVDSEEEVDELVDALTGGPVEVGEDGKPIHGPPVSKGKKKSKVSLIEIDGEHFLDVTEVEISQEKKQLPILSKNFYNEKRIDVKVDTTGAHPGEYDLTIINPYQKPQKIPKFLSIEREPEKPKTVVATPIEVPRGIGLHTYSFAQLMAYLAENKAKNCPASTVPQPALSECFQTYVTLNSKSKDSKDIFAFYKLISENQQDRMNGYVYFENRCKPVFRAAKERMNDFYLKQRGSLDPEEIDFLGKSVKKINSCVE</sequence>
<dbReference type="OrthoDB" id="323683at2"/>
<dbReference type="EMBL" id="RQGD01000025">
    <property type="protein sequence ID" value="TGL59149.1"/>
    <property type="molecule type" value="Genomic_DNA"/>
</dbReference>
<accession>A0A4R9K0H2</accession>
<evidence type="ECO:0000256" key="1">
    <source>
        <dbReference type="SAM" id="SignalP"/>
    </source>
</evidence>
<protein>
    <submittedName>
        <fullName evidence="2">Uncharacterized protein</fullName>
    </submittedName>
</protein>
<keyword evidence="1" id="KW-0732">Signal</keyword>
<evidence type="ECO:0000313" key="2">
    <source>
        <dbReference type="EMBL" id="TGL59149.1"/>
    </source>
</evidence>
<evidence type="ECO:0000313" key="3">
    <source>
        <dbReference type="Proteomes" id="UP000297693"/>
    </source>
</evidence>
<organism evidence="2 3">
    <name type="scientific">Leptospira ognonensis</name>
    <dbReference type="NCBI Taxonomy" id="2484945"/>
    <lineage>
        <taxon>Bacteria</taxon>
        <taxon>Pseudomonadati</taxon>
        <taxon>Spirochaetota</taxon>
        <taxon>Spirochaetia</taxon>
        <taxon>Leptospirales</taxon>
        <taxon>Leptospiraceae</taxon>
        <taxon>Leptospira</taxon>
    </lineage>
</organism>
<keyword evidence="3" id="KW-1185">Reference proteome</keyword>
<proteinExistence type="predicted"/>
<gene>
    <name evidence="2" type="ORF">EHQ58_09570</name>
</gene>
<dbReference type="AlphaFoldDB" id="A0A4R9K0H2"/>
<comment type="caution">
    <text evidence="2">The sequence shown here is derived from an EMBL/GenBank/DDBJ whole genome shotgun (WGS) entry which is preliminary data.</text>
</comment>
<reference evidence="2" key="1">
    <citation type="journal article" date="2019" name="PLoS Negl. Trop. Dis.">
        <title>Revisiting the worldwide diversity of Leptospira species in the environment.</title>
        <authorList>
            <person name="Vincent A.T."/>
            <person name="Schiettekatte O."/>
            <person name="Bourhy P."/>
            <person name="Veyrier F.J."/>
            <person name="Picardeau M."/>
        </authorList>
    </citation>
    <scope>NUCLEOTIDE SEQUENCE [LARGE SCALE GENOMIC DNA]</scope>
    <source>
        <strain evidence="2">201702476</strain>
    </source>
</reference>
<name>A0A4R9K0H2_9LEPT</name>
<feature type="signal peptide" evidence="1">
    <location>
        <begin position="1"/>
        <end position="23"/>
    </location>
</feature>
<dbReference type="RefSeq" id="WP_135623674.1">
    <property type="nucleotide sequence ID" value="NZ_RQGD01000025.1"/>
</dbReference>
<dbReference type="Proteomes" id="UP000297693">
    <property type="component" value="Unassembled WGS sequence"/>
</dbReference>